<proteinExistence type="inferred from homology"/>
<dbReference type="Proteomes" id="UP000186758">
    <property type="component" value="Unassembled WGS sequence"/>
</dbReference>
<evidence type="ECO:0000256" key="2">
    <source>
        <dbReference type="ARBA" id="ARBA00022730"/>
    </source>
</evidence>
<dbReference type="STRING" id="1702221.AALO17_27640"/>
<evidence type="ECO:0000256" key="3">
    <source>
        <dbReference type="ARBA" id="ARBA00022884"/>
    </source>
</evidence>
<organism evidence="8 10">
    <name type="scientific">Faecalibaculum rodentium</name>
    <dbReference type="NCBI Taxonomy" id="1702221"/>
    <lineage>
        <taxon>Bacteria</taxon>
        <taxon>Bacillati</taxon>
        <taxon>Bacillota</taxon>
        <taxon>Erysipelotrichia</taxon>
        <taxon>Erysipelotrichales</taxon>
        <taxon>Erysipelotrichaceae</taxon>
        <taxon>Faecalibaculum</taxon>
    </lineage>
</organism>
<dbReference type="InterPro" id="IPR002150">
    <property type="entry name" value="Ribosomal_bL31"/>
</dbReference>
<comment type="caution">
    <text evidence="7">Lacks conserved residue(s) required for the propagation of feature annotation.</text>
</comment>
<dbReference type="AlphaFoldDB" id="A0A140DZ21"/>
<dbReference type="PATRIC" id="fig|1702221.3.peg.2692"/>
<protein>
    <recommendedName>
        <fullName evidence="6 7">Large ribosomal subunit protein bL31</fullName>
    </recommendedName>
</protein>
<dbReference type="OrthoDB" id="9803251at2"/>
<dbReference type="PROSITE" id="PS01143">
    <property type="entry name" value="RIBOSOMAL_L31"/>
    <property type="match status" value="1"/>
</dbReference>
<evidence type="ECO:0000313" key="9">
    <source>
        <dbReference type="EMBL" id="OLU47129.1"/>
    </source>
</evidence>
<dbReference type="RefSeq" id="WP_067559945.1">
    <property type="nucleotide sequence ID" value="NZ_CAJTBG010000059.1"/>
</dbReference>
<keyword evidence="3 7" id="KW-0694">RNA-binding</keyword>
<dbReference type="NCBIfam" id="NF001809">
    <property type="entry name" value="PRK00528.1"/>
    <property type="match status" value="1"/>
</dbReference>
<evidence type="ECO:0000256" key="7">
    <source>
        <dbReference type="HAMAP-Rule" id="MF_00501"/>
    </source>
</evidence>
<dbReference type="EMBL" id="CP011391">
    <property type="protein sequence ID" value="AMK55898.1"/>
    <property type="molecule type" value="Genomic_DNA"/>
</dbReference>
<dbReference type="PRINTS" id="PR01249">
    <property type="entry name" value="RIBOSOMALL31"/>
</dbReference>
<accession>A0A140DZ21</accession>
<evidence type="ECO:0000256" key="1">
    <source>
        <dbReference type="ARBA" id="ARBA00009296"/>
    </source>
</evidence>
<dbReference type="GO" id="GO:0006412">
    <property type="term" value="P:translation"/>
    <property type="evidence" value="ECO:0007669"/>
    <property type="project" value="UniProtKB-UniRule"/>
</dbReference>
<evidence type="ECO:0000313" key="8">
    <source>
        <dbReference type="EMBL" id="AMK55898.1"/>
    </source>
</evidence>
<dbReference type="Proteomes" id="UP000069771">
    <property type="component" value="Chromosome"/>
</dbReference>
<keyword evidence="5 7" id="KW-0687">Ribonucleoprotein</keyword>
<evidence type="ECO:0000256" key="4">
    <source>
        <dbReference type="ARBA" id="ARBA00022980"/>
    </source>
</evidence>
<dbReference type="GO" id="GO:0019843">
    <property type="term" value="F:rRNA binding"/>
    <property type="evidence" value="ECO:0007669"/>
    <property type="project" value="UniProtKB-KW"/>
</dbReference>
<evidence type="ECO:0000256" key="6">
    <source>
        <dbReference type="ARBA" id="ARBA00035687"/>
    </source>
</evidence>
<dbReference type="NCBIfam" id="NF000612">
    <property type="entry name" value="PRK00019.1"/>
    <property type="match status" value="1"/>
</dbReference>
<name>A0A140DZ21_9FIRM</name>
<evidence type="ECO:0000256" key="5">
    <source>
        <dbReference type="ARBA" id="ARBA00023274"/>
    </source>
</evidence>
<comment type="similarity">
    <text evidence="1 7">Belongs to the bacterial ribosomal protein bL31 family. Type A subfamily.</text>
</comment>
<dbReference type="InterPro" id="IPR034704">
    <property type="entry name" value="Ribosomal_bL28/bL31-like_sf"/>
</dbReference>
<evidence type="ECO:0000313" key="11">
    <source>
        <dbReference type="Proteomes" id="UP000186758"/>
    </source>
</evidence>
<dbReference type="GO" id="GO:0005840">
    <property type="term" value="C:ribosome"/>
    <property type="evidence" value="ECO:0007669"/>
    <property type="project" value="UniProtKB-KW"/>
</dbReference>
<dbReference type="HAMAP" id="MF_00501">
    <property type="entry name" value="Ribosomal_bL31_1"/>
    <property type="match status" value="1"/>
</dbReference>
<keyword evidence="2 7" id="KW-0699">rRNA-binding</keyword>
<reference evidence="9 11" key="2">
    <citation type="submission" date="2016-11" db="EMBL/GenBank/DDBJ databases">
        <title>Description of two novel members of the family Erysipelotrichaceae: Ileibacterium lipovorans gen. nov., sp. nov. and Dubosiella newyorkensis, gen. nov., sp. nov.</title>
        <authorList>
            <person name="Cox L.M."/>
            <person name="Sohn J."/>
            <person name="Tyrrell K.L."/>
            <person name="Citron D.M."/>
            <person name="Lawson P.A."/>
            <person name="Patel N.B."/>
            <person name="Iizumi T."/>
            <person name="Perez-Perez G.I."/>
            <person name="Goldstein E.J."/>
            <person name="Blaser M.J."/>
        </authorList>
    </citation>
    <scope>NUCLEOTIDE SEQUENCE [LARGE SCALE GENOMIC DNA]</scope>
    <source>
        <strain evidence="9 11">NYU-BL-K8</strain>
    </source>
</reference>
<dbReference type="EMBL" id="MPJZ01000010">
    <property type="protein sequence ID" value="OLU47129.1"/>
    <property type="molecule type" value="Genomic_DNA"/>
</dbReference>
<dbReference type="GeneID" id="78479225"/>
<sequence length="73" mass="8252">MKKGIHPDYHKVKVVCTSCGAEFESGSTVKGDELRVDTCSNCHPFFTGRQRFAAAQGRIEKFNRKYGLKNENK</sequence>
<dbReference type="SUPFAM" id="SSF143800">
    <property type="entry name" value="L28p-like"/>
    <property type="match status" value="1"/>
</dbReference>
<dbReference type="InterPro" id="IPR042105">
    <property type="entry name" value="Ribosomal_bL31_sf"/>
</dbReference>
<evidence type="ECO:0000313" key="10">
    <source>
        <dbReference type="Proteomes" id="UP000069771"/>
    </source>
</evidence>
<dbReference type="GO" id="GO:0003735">
    <property type="term" value="F:structural constituent of ribosome"/>
    <property type="evidence" value="ECO:0007669"/>
    <property type="project" value="InterPro"/>
</dbReference>
<dbReference type="PANTHER" id="PTHR33280">
    <property type="entry name" value="50S RIBOSOMAL PROTEIN L31, CHLOROPLASTIC"/>
    <property type="match status" value="1"/>
</dbReference>
<gene>
    <name evidence="7" type="primary">rpmE</name>
    <name evidence="8" type="ORF">AALO17_27640</name>
    <name evidence="9" type="ORF">BO223_01235</name>
</gene>
<dbReference type="InterPro" id="IPR027491">
    <property type="entry name" value="Ribosomal_bL31_A"/>
</dbReference>
<keyword evidence="4 7" id="KW-0689">Ribosomal protein</keyword>
<reference evidence="8 10" key="1">
    <citation type="journal article" date="2016" name="Gut Pathog.">
        <title>Whole genome sequencing of "Faecalibaculum rodentium" ALO17, isolated from C57BL/6J laboratory mouse feces.</title>
        <authorList>
            <person name="Lim S."/>
            <person name="Chang D.H."/>
            <person name="Ahn S."/>
            <person name="Kim B.C."/>
        </authorList>
    </citation>
    <scope>NUCLEOTIDE SEQUENCE [LARGE SCALE GENOMIC DNA]</scope>
    <source>
        <strain evidence="8 10">Alo17</strain>
    </source>
</reference>
<comment type="function">
    <text evidence="7">Binds the 23S rRNA.</text>
</comment>
<dbReference type="Gene3D" id="4.10.830.30">
    <property type="entry name" value="Ribosomal protein L31"/>
    <property type="match status" value="1"/>
</dbReference>
<dbReference type="GO" id="GO:1990904">
    <property type="term" value="C:ribonucleoprotein complex"/>
    <property type="evidence" value="ECO:0007669"/>
    <property type="project" value="UniProtKB-KW"/>
</dbReference>
<dbReference type="KEGG" id="fro:AALO17_27640"/>
<dbReference type="NCBIfam" id="TIGR00105">
    <property type="entry name" value="L31"/>
    <property type="match status" value="1"/>
</dbReference>
<keyword evidence="10" id="KW-1185">Reference proteome</keyword>
<dbReference type="Pfam" id="PF01197">
    <property type="entry name" value="Ribosomal_L31"/>
    <property type="match status" value="1"/>
</dbReference>
<dbReference type="PANTHER" id="PTHR33280:SF1">
    <property type="entry name" value="LARGE RIBOSOMAL SUBUNIT PROTEIN BL31C"/>
    <property type="match status" value="1"/>
</dbReference>
<comment type="subunit">
    <text evidence="7">Part of the 50S ribosomal subunit.</text>
</comment>